<proteinExistence type="evidence at transcript level"/>
<dbReference type="OrthoDB" id="6621161at2759"/>
<dbReference type="VEuPathDB" id="VectorBase:FBgn0039266"/>
<gene>
    <name evidence="3" type="primary">CG11791</name>
</gene>
<reference evidence="3" key="1">
    <citation type="submission" date="2004-01" db="EMBL/GenBank/DDBJ databases">
        <authorList>
            <person name="Stapleton M."/>
            <person name="Carlson J."/>
            <person name="Chavez C."/>
            <person name="Frise E."/>
            <person name="George R."/>
            <person name="Pacleb J."/>
            <person name="Park S."/>
            <person name="Wan K."/>
            <person name="Yu C."/>
            <person name="Rubin G.M."/>
            <person name="Celniker S."/>
        </authorList>
    </citation>
    <scope>NUCLEOTIDE SEQUENCE</scope>
    <source>
        <strain evidence="3">Berkeley</strain>
    </source>
</reference>
<keyword evidence="2" id="KW-1133">Transmembrane helix</keyword>
<protein>
    <submittedName>
        <fullName evidence="3">RE41058p</fullName>
    </submittedName>
</protein>
<keyword evidence="2" id="KW-0812">Transmembrane</keyword>
<organism evidence="3">
    <name type="scientific">Drosophila melanogaster</name>
    <name type="common">Fruit fly</name>
    <dbReference type="NCBI Taxonomy" id="7227"/>
    <lineage>
        <taxon>Eukaryota</taxon>
        <taxon>Metazoa</taxon>
        <taxon>Ecdysozoa</taxon>
        <taxon>Arthropoda</taxon>
        <taxon>Hexapoda</taxon>
        <taxon>Insecta</taxon>
        <taxon>Pterygota</taxon>
        <taxon>Neoptera</taxon>
        <taxon>Endopterygota</taxon>
        <taxon>Diptera</taxon>
        <taxon>Brachycera</taxon>
        <taxon>Muscomorpha</taxon>
        <taxon>Ephydroidea</taxon>
        <taxon>Drosophilidae</taxon>
        <taxon>Drosophila</taxon>
        <taxon>Sophophora</taxon>
    </lineage>
</organism>
<sequence>SVAWNAQIKAAFRFVKREIRDRVVRQFFFICFAAVIVGVSVFLGTWIFCILGKCCQRDVSVTDYLNTPHPHQHHPSSTDVQHTKNIFTRYWDDHIRMKESSEGKTRAKAPSAAASASTTPSSSSAPAKQTQSVTFVRTSNAPAVCDANGNGNGCSIQTEWTFPPKAPTPHIYNCLSPDMMASSDKSSFKGFRKQFSGRFKRLVTRKVEHSSDTSRIEAATKNNIRLLT</sequence>
<keyword evidence="2" id="KW-0472">Membrane</keyword>
<feature type="compositionally biased region" description="Low complexity" evidence="1">
    <location>
        <begin position="108"/>
        <end position="132"/>
    </location>
</feature>
<evidence type="ECO:0000256" key="1">
    <source>
        <dbReference type="SAM" id="MobiDB-lite"/>
    </source>
</evidence>
<evidence type="ECO:0000313" key="3">
    <source>
        <dbReference type="EMBL" id="AAR99108.1"/>
    </source>
</evidence>
<name>Q6NN45_DROME</name>
<feature type="transmembrane region" description="Helical" evidence="2">
    <location>
        <begin position="27"/>
        <end position="48"/>
    </location>
</feature>
<dbReference type="ExpressionAtlas" id="Q6NN45">
    <property type="expression patterns" value="baseline and differential"/>
</dbReference>
<evidence type="ECO:0000256" key="2">
    <source>
        <dbReference type="SAM" id="Phobius"/>
    </source>
</evidence>
<feature type="non-terminal residue" evidence="3">
    <location>
        <position position="1"/>
    </location>
</feature>
<dbReference type="AlphaFoldDB" id="Q6NN45"/>
<accession>Q6NN45</accession>
<feature type="region of interest" description="Disordered" evidence="1">
    <location>
        <begin position="99"/>
        <end position="133"/>
    </location>
</feature>
<dbReference type="EMBL" id="BT011450">
    <property type="protein sequence ID" value="AAR99108.1"/>
    <property type="molecule type" value="mRNA"/>
</dbReference>